<evidence type="ECO:0000313" key="2">
    <source>
        <dbReference type="Proteomes" id="UP000078542"/>
    </source>
</evidence>
<dbReference type="EMBL" id="KQ978072">
    <property type="protein sequence ID" value="KYM97286.1"/>
    <property type="molecule type" value="Genomic_DNA"/>
</dbReference>
<reference evidence="1 2" key="1">
    <citation type="submission" date="2016-03" db="EMBL/GenBank/DDBJ databases">
        <title>Cyphomyrmex costatus WGS genome.</title>
        <authorList>
            <person name="Nygaard S."/>
            <person name="Hu H."/>
            <person name="Boomsma J."/>
            <person name="Zhang G."/>
        </authorList>
    </citation>
    <scope>NUCLEOTIDE SEQUENCE [LARGE SCALE GENOMIC DNA]</scope>
    <source>
        <strain evidence="1">MS0001</strain>
        <tissue evidence="1">Whole body</tissue>
    </source>
</reference>
<keyword evidence="2" id="KW-1185">Reference proteome</keyword>
<name>A0A195CAR2_9HYME</name>
<accession>A0A195CAR2</accession>
<sequence length="268" mass="30600">MKMLTRIILAGCFVIIIFNNFGTSVEISSKIDLDSNENEETSSNPTLNTIINSKKSASPSESILLASNPTLIWRQGNEFIKVPRKRRIYTLHEDSAKKPKIINNIQVVVNSNDSIPDENACKYGICNMSISSKSDEKGNIVTEVHLSIMTKAKPNVKIEDIPVINGFRGVSEDYNKQPSFHSINSPRSVEARLNLNNIPQIQFNYHGYGEPWHGRTFRPPQMYWNYHYGNHGNVKFRSHKTWTRDRPIVDDKIEPPLSKTKSSDNYNY</sequence>
<dbReference type="AlphaFoldDB" id="A0A195CAR2"/>
<organism evidence="1 2">
    <name type="scientific">Cyphomyrmex costatus</name>
    <dbReference type="NCBI Taxonomy" id="456900"/>
    <lineage>
        <taxon>Eukaryota</taxon>
        <taxon>Metazoa</taxon>
        <taxon>Ecdysozoa</taxon>
        <taxon>Arthropoda</taxon>
        <taxon>Hexapoda</taxon>
        <taxon>Insecta</taxon>
        <taxon>Pterygota</taxon>
        <taxon>Neoptera</taxon>
        <taxon>Endopterygota</taxon>
        <taxon>Hymenoptera</taxon>
        <taxon>Apocrita</taxon>
        <taxon>Aculeata</taxon>
        <taxon>Formicoidea</taxon>
        <taxon>Formicidae</taxon>
        <taxon>Myrmicinae</taxon>
        <taxon>Cyphomyrmex</taxon>
    </lineage>
</organism>
<proteinExistence type="predicted"/>
<gene>
    <name evidence="1" type="ORF">ALC62_12019</name>
</gene>
<protein>
    <submittedName>
        <fullName evidence="1">Uncharacterized protein</fullName>
    </submittedName>
</protein>
<dbReference type="Proteomes" id="UP000078542">
    <property type="component" value="Unassembled WGS sequence"/>
</dbReference>
<evidence type="ECO:0000313" key="1">
    <source>
        <dbReference type="EMBL" id="KYM97286.1"/>
    </source>
</evidence>